<reference evidence="2" key="1">
    <citation type="submission" date="2021-02" db="EMBL/GenBank/DDBJ databases">
        <authorList>
            <person name="Nowell W R."/>
        </authorList>
    </citation>
    <scope>NUCLEOTIDE SEQUENCE</scope>
</reference>
<dbReference type="AlphaFoldDB" id="A0A8S2VAM7"/>
<dbReference type="EMBL" id="CAJOBA010069457">
    <property type="protein sequence ID" value="CAF4382930.1"/>
    <property type="molecule type" value="Genomic_DNA"/>
</dbReference>
<feature type="non-terminal residue" evidence="2">
    <location>
        <position position="1"/>
    </location>
</feature>
<sequence length="139" mass="15745">IKKCSGNDPMKKIGAATSVNYKIVTSKLNNISYSMEILLNDNSIADRNRFDTNYAIEYIETLANLITKLDEVHRTRLLSNLIGYYIFVCPECHSSITRRMISCTSHLNTAGLQEYGADLSDVNEQCRNPLIGIRRKLPE</sequence>
<accession>A0A8S2VAM7</accession>
<dbReference type="Proteomes" id="UP000677228">
    <property type="component" value="Unassembled WGS sequence"/>
</dbReference>
<evidence type="ECO:0000313" key="3">
    <source>
        <dbReference type="Proteomes" id="UP000682733"/>
    </source>
</evidence>
<evidence type="ECO:0000313" key="1">
    <source>
        <dbReference type="EMBL" id="CAF1582855.1"/>
    </source>
</evidence>
<dbReference type="Proteomes" id="UP000682733">
    <property type="component" value="Unassembled WGS sequence"/>
</dbReference>
<proteinExistence type="predicted"/>
<gene>
    <name evidence="1" type="ORF">OVA965_LOCUS41075</name>
    <name evidence="2" type="ORF">TMI583_LOCUS42637</name>
</gene>
<dbReference type="EMBL" id="CAJNOK010046322">
    <property type="protein sequence ID" value="CAF1582855.1"/>
    <property type="molecule type" value="Genomic_DNA"/>
</dbReference>
<comment type="caution">
    <text evidence="2">The sequence shown here is derived from an EMBL/GenBank/DDBJ whole genome shotgun (WGS) entry which is preliminary data.</text>
</comment>
<evidence type="ECO:0000313" key="2">
    <source>
        <dbReference type="EMBL" id="CAF4382930.1"/>
    </source>
</evidence>
<protein>
    <submittedName>
        <fullName evidence="2">Uncharacterized protein</fullName>
    </submittedName>
</protein>
<name>A0A8S2VAM7_9BILA</name>
<organism evidence="2 3">
    <name type="scientific">Didymodactylos carnosus</name>
    <dbReference type="NCBI Taxonomy" id="1234261"/>
    <lineage>
        <taxon>Eukaryota</taxon>
        <taxon>Metazoa</taxon>
        <taxon>Spiralia</taxon>
        <taxon>Gnathifera</taxon>
        <taxon>Rotifera</taxon>
        <taxon>Eurotatoria</taxon>
        <taxon>Bdelloidea</taxon>
        <taxon>Philodinida</taxon>
        <taxon>Philodinidae</taxon>
        <taxon>Didymodactylos</taxon>
    </lineage>
</organism>